<organism evidence="11 12">
    <name type="scientific">Neobacillus niacini</name>
    <dbReference type="NCBI Taxonomy" id="86668"/>
    <lineage>
        <taxon>Bacteria</taxon>
        <taxon>Bacillati</taxon>
        <taxon>Bacillota</taxon>
        <taxon>Bacilli</taxon>
        <taxon>Bacillales</taxon>
        <taxon>Bacillaceae</taxon>
        <taxon>Neobacillus</taxon>
    </lineage>
</organism>
<name>A0A852TG37_9BACI</name>
<feature type="transmembrane region" description="Helical" evidence="9">
    <location>
        <begin position="118"/>
        <end position="139"/>
    </location>
</feature>
<dbReference type="InterPro" id="IPR055348">
    <property type="entry name" value="DctQ"/>
</dbReference>
<dbReference type="Proteomes" id="UP000548423">
    <property type="component" value="Unassembled WGS sequence"/>
</dbReference>
<evidence type="ECO:0000313" key="11">
    <source>
        <dbReference type="EMBL" id="NYE07025.1"/>
    </source>
</evidence>
<evidence type="ECO:0000256" key="2">
    <source>
        <dbReference type="ARBA" id="ARBA00022448"/>
    </source>
</evidence>
<gene>
    <name evidence="11" type="ORF">F4694_003810</name>
</gene>
<dbReference type="PANTHER" id="PTHR35011:SF10">
    <property type="entry name" value="TRAP TRANSPORTER SMALL PERMEASE PROTEIN"/>
    <property type="match status" value="1"/>
</dbReference>
<evidence type="ECO:0000259" key="10">
    <source>
        <dbReference type="Pfam" id="PF04290"/>
    </source>
</evidence>
<feature type="transmembrane region" description="Helical" evidence="9">
    <location>
        <begin position="159"/>
        <end position="178"/>
    </location>
</feature>
<reference evidence="12" key="2">
    <citation type="submission" date="2020-08" db="EMBL/GenBank/DDBJ databases">
        <title>The Agave Microbiome: Exploring the role of microbial communities in plant adaptations to desert environments.</title>
        <authorList>
            <person name="Partida-Martinez L.P."/>
        </authorList>
    </citation>
    <scope>NUCLEOTIDE SEQUENCE [LARGE SCALE GENOMIC DNA]</scope>
    <source>
        <strain evidence="12">AT2.8</strain>
    </source>
</reference>
<dbReference type="InterPro" id="IPR007387">
    <property type="entry name" value="TRAP_DctQ"/>
</dbReference>
<dbReference type="EMBL" id="JACCBX010000008">
    <property type="protein sequence ID" value="NYE07025.1"/>
    <property type="molecule type" value="Genomic_DNA"/>
</dbReference>
<keyword evidence="7 9" id="KW-0472">Membrane</keyword>
<keyword evidence="6 9" id="KW-1133">Transmembrane helix</keyword>
<dbReference type="GO" id="GO:0005886">
    <property type="term" value="C:plasma membrane"/>
    <property type="evidence" value="ECO:0007669"/>
    <property type="project" value="UniProtKB-SubCell"/>
</dbReference>
<proteinExistence type="inferred from homology"/>
<keyword evidence="3" id="KW-1003">Cell membrane</keyword>
<comment type="subcellular location">
    <subcellularLocation>
        <location evidence="1">Cell inner membrane</location>
        <topology evidence="1">Multi-pass membrane protein</topology>
    </subcellularLocation>
</comment>
<dbReference type="AlphaFoldDB" id="A0A852TG37"/>
<evidence type="ECO:0000256" key="7">
    <source>
        <dbReference type="ARBA" id="ARBA00023136"/>
    </source>
</evidence>
<feature type="transmembrane region" description="Helical" evidence="9">
    <location>
        <begin position="44"/>
        <end position="65"/>
    </location>
</feature>
<keyword evidence="5 9" id="KW-0812">Transmembrane</keyword>
<feature type="domain" description="Tripartite ATP-independent periplasmic transporters DctQ component" evidence="10">
    <location>
        <begin position="56"/>
        <end position="182"/>
    </location>
</feature>
<sequence length="187" mass="20913">MDRDQSIPVIDDQAKVTVYDQTIKKTKAKSINLFFTMIDKMNEALAWIAGAAVVLLMLLIVFNAIKRMFSDPFAGTVEIATWLGAISGIFALGYAQLHKSHVFIDLLINKFPEMVSKIIHTLVNIVSALFFLVAGWLIFQHGLNMMGSGVVSETLRIPFYPIVQLCSFGFIGIVLAIIKETIFIWKE</sequence>
<dbReference type="PANTHER" id="PTHR35011">
    <property type="entry name" value="2,3-DIKETO-L-GULONATE TRAP TRANSPORTER SMALL PERMEASE PROTEIN YIAM"/>
    <property type="match status" value="1"/>
</dbReference>
<evidence type="ECO:0000256" key="5">
    <source>
        <dbReference type="ARBA" id="ARBA00022692"/>
    </source>
</evidence>
<keyword evidence="4" id="KW-0997">Cell inner membrane</keyword>
<comment type="similarity">
    <text evidence="8">Belongs to the TRAP transporter small permease family.</text>
</comment>
<dbReference type="GO" id="GO:0022857">
    <property type="term" value="F:transmembrane transporter activity"/>
    <property type="evidence" value="ECO:0007669"/>
    <property type="project" value="TreeGrafter"/>
</dbReference>
<feature type="transmembrane region" description="Helical" evidence="9">
    <location>
        <begin position="77"/>
        <end position="97"/>
    </location>
</feature>
<accession>A0A852TG37</accession>
<keyword evidence="2" id="KW-0813">Transport</keyword>
<evidence type="ECO:0000256" key="3">
    <source>
        <dbReference type="ARBA" id="ARBA00022475"/>
    </source>
</evidence>
<evidence type="ECO:0000256" key="6">
    <source>
        <dbReference type="ARBA" id="ARBA00022989"/>
    </source>
</evidence>
<evidence type="ECO:0000256" key="8">
    <source>
        <dbReference type="ARBA" id="ARBA00038436"/>
    </source>
</evidence>
<reference evidence="12" key="1">
    <citation type="submission" date="2020-07" db="EMBL/GenBank/DDBJ databases">
        <authorList>
            <person name="Partida-Martinez L."/>
            <person name="Huntemann M."/>
            <person name="Clum A."/>
            <person name="Wang J."/>
            <person name="Palaniappan K."/>
            <person name="Ritter S."/>
            <person name="Chen I.-M."/>
            <person name="Stamatis D."/>
            <person name="Reddy T."/>
            <person name="O'Malley R."/>
            <person name="Daum C."/>
            <person name="Shapiro N."/>
            <person name="Ivanova N."/>
            <person name="Kyrpides N."/>
            <person name="Woyke T."/>
        </authorList>
    </citation>
    <scope>NUCLEOTIDE SEQUENCE [LARGE SCALE GENOMIC DNA]</scope>
    <source>
        <strain evidence="12">AT2.8</strain>
    </source>
</reference>
<evidence type="ECO:0000313" key="12">
    <source>
        <dbReference type="Proteomes" id="UP000548423"/>
    </source>
</evidence>
<evidence type="ECO:0000256" key="9">
    <source>
        <dbReference type="SAM" id="Phobius"/>
    </source>
</evidence>
<comment type="caution">
    <text evidence="11">The sequence shown here is derived from an EMBL/GenBank/DDBJ whole genome shotgun (WGS) entry which is preliminary data.</text>
</comment>
<dbReference type="GO" id="GO:0015740">
    <property type="term" value="P:C4-dicarboxylate transport"/>
    <property type="evidence" value="ECO:0007669"/>
    <property type="project" value="TreeGrafter"/>
</dbReference>
<evidence type="ECO:0000256" key="1">
    <source>
        <dbReference type="ARBA" id="ARBA00004429"/>
    </source>
</evidence>
<evidence type="ECO:0000256" key="4">
    <source>
        <dbReference type="ARBA" id="ARBA00022519"/>
    </source>
</evidence>
<dbReference type="Pfam" id="PF04290">
    <property type="entry name" value="DctQ"/>
    <property type="match status" value="1"/>
</dbReference>
<protein>
    <submittedName>
        <fullName evidence="11">TRAP-type C4-dicarboxylate transport system permease small subunit</fullName>
    </submittedName>
</protein>